<reference evidence="2" key="1">
    <citation type="submission" date="2022-11" db="UniProtKB">
        <authorList>
            <consortium name="WormBaseParasite"/>
        </authorList>
    </citation>
    <scope>IDENTIFICATION</scope>
</reference>
<sequence length="69" mass="8172">MSRDTSHCSCTDQICKYRHLQYPTKRFDEAMLPLKYSNFCRLSCRAAVLSIQNINDHSPNRSIRNDQHR</sequence>
<dbReference type="AlphaFoldDB" id="A0A915IZI3"/>
<name>A0A915IZI3_ROMCU</name>
<proteinExistence type="predicted"/>
<evidence type="ECO:0000313" key="1">
    <source>
        <dbReference type="Proteomes" id="UP000887565"/>
    </source>
</evidence>
<evidence type="ECO:0000313" key="2">
    <source>
        <dbReference type="WBParaSite" id="nRc.2.0.1.t19244-RA"/>
    </source>
</evidence>
<dbReference type="Proteomes" id="UP000887565">
    <property type="component" value="Unplaced"/>
</dbReference>
<dbReference type="WBParaSite" id="nRc.2.0.1.t19244-RA">
    <property type="protein sequence ID" value="nRc.2.0.1.t19244-RA"/>
    <property type="gene ID" value="nRc.2.0.1.g19244"/>
</dbReference>
<keyword evidence="1" id="KW-1185">Reference proteome</keyword>
<protein>
    <submittedName>
        <fullName evidence="2">Uncharacterized protein</fullName>
    </submittedName>
</protein>
<accession>A0A915IZI3</accession>
<organism evidence="1 2">
    <name type="scientific">Romanomermis culicivorax</name>
    <name type="common">Nematode worm</name>
    <dbReference type="NCBI Taxonomy" id="13658"/>
    <lineage>
        <taxon>Eukaryota</taxon>
        <taxon>Metazoa</taxon>
        <taxon>Ecdysozoa</taxon>
        <taxon>Nematoda</taxon>
        <taxon>Enoplea</taxon>
        <taxon>Dorylaimia</taxon>
        <taxon>Mermithida</taxon>
        <taxon>Mermithoidea</taxon>
        <taxon>Mermithidae</taxon>
        <taxon>Romanomermis</taxon>
    </lineage>
</organism>